<evidence type="ECO:0000256" key="5">
    <source>
        <dbReference type="HAMAP-Rule" id="MF_02210"/>
    </source>
</evidence>
<dbReference type="CDD" id="cd04301">
    <property type="entry name" value="NAT_SF"/>
    <property type="match status" value="1"/>
</dbReference>
<dbReference type="PROSITE" id="PS51186">
    <property type="entry name" value="GNAT"/>
    <property type="match status" value="1"/>
</dbReference>
<dbReference type="EMBL" id="SLWY01000011">
    <property type="protein sequence ID" value="TCO80898.1"/>
    <property type="molecule type" value="Genomic_DNA"/>
</dbReference>
<comment type="function">
    <text evidence="5">Acetylates the N-terminal alanine of ribosomal protein bS18.</text>
</comment>
<dbReference type="GO" id="GO:0005737">
    <property type="term" value="C:cytoplasm"/>
    <property type="evidence" value="ECO:0007669"/>
    <property type="project" value="UniProtKB-SubCell"/>
</dbReference>
<keyword evidence="8" id="KW-1185">Reference proteome</keyword>
<dbReference type="PANTHER" id="PTHR43420:SF51">
    <property type="entry name" value="PEPTIDYL-LYSINE N-ACETYLTRANSFERASE YIAC"/>
    <property type="match status" value="1"/>
</dbReference>
<keyword evidence="7" id="KW-0687">Ribonucleoprotein</keyword>
<feature type="active site" description="Proton acceptor" evidence="5">
    <location>
        <position position="110"/>
    </location>
</feature>
<dbReference type="GO" id="GO:0008999">
    <property type="term" value="F:protein-N-terminal-alanine acetyltransferase activity"/>
    <property type="evidence" value="ECO:0007669"/>
    <property type="project" value="UniProtKB-UniRule"/>
</dbReference>
<dbReference type="HAMAP" id="MF_02210">
    <property type="entry name" value="RimI"/>
    <property type="match status" value="1"/>
</dbReference>
<feature type="binding site" evidence="5">
    <location>
        <position position="115"/>
    </location>
    <ligand>
        <name>acetyl-CoA</name>
        <dbReference type="ChEBI" id="CHEBI:57288"/>
    </ligand>
</feature>
<dbReference type="AlphaFoldDB" id="A0A4R2LDH5"/>
<organism evidence="7 8">
    <name type="scientific">Plasticicumulans lactativorans</name>
    <dbReference type="NCBI Taxonomy" id="1133106"/>
    <lineage>
        <taxon>Bacteria</taxon>
        <taxon>Pseudomonadati</taxon>
        <taxon>Pseudomonadota</taxon>
        <taxon>Gammaproteobacteria</taxon>
        <taxon>Candidatus Competibacteraceae</taxon>
        <taxon>Plasticicumulans</taxon>
    </lineage>
</organism>
<keyword evidence="7" id="KW-0689">Ribosomal protein</keyword>
<dbReference type="GO" id="GO:0005840">
    <property type="term" value="C:ribosome"/>
    <property type="evidence" value="ECO:0007669"/>
    <property type="project" value="UniProtKB-KW"/>
</dbReference>
<evidence type="ECO:0000259" key="6">
    <source>
        <dbReference type="PROSITE" id="PS51186"/>
    </source>
</evidence>
<feature type="domain" description="N-acetyltransferase" evidence="6">
    <location>
        <begin position="9"/>
        <end position="154"/>
    </location>
</feature>
<evidence type="ECO:0000256" key="2">
    <source>
        <dbReference type="ARBA" id="ARBA00022490"/>
    </source>
</evidence>
<evidence type="ECO:0000313" key="7">
    <source>
        <dbReference type="EMBL" id="TCO80898.1"/>
    </source>
</evidence>
<keyword evidence="2 5" id="KW-0963">Cytoplasm</keyword>
<dbReference type="Proteomes" id="UP000295765">
    <property type="component" value="Unassembled WGS sequence"/>
</dbReference>
<comment type="similarity">
    <text evidence="1 5">Belongs to the acetyltransferase family. RimI subfamily.</text>
</comment>
<dbReference type="InterPro" id="IPR043690">
    <property type="entry name" value="RimI"/>
</dbReference>
<evidence type="ECO:0000256" key="3">
    <source>
        <dbReference type="ARBA" id="ARBA00022679"/>
    </source>
</evidence>
<comment type="subcellular location">
    <subcellularLocation>
        <location evidence="5">Cytoplasm</location>
    </subcellularLocation>
</comment>
<evidence type="ECO:0000313" key="8">
    <source>
        <dbReference type="Proteomes" id="UP000295765"/>
    </source>
</evidence>
<dbReference type="InterPro" id="IPR016181">
    <property type="entry name" value="Acyl_CoA_acyltransferase"/>
</dbReference>
<accession>A0A4R2LDH5</accession>
<dbReference type="RefSeq" id="WP_132542667.1">
    <property type="nucleotide sequence ID" value="NZ_SLWY01000011.1"/>
</dbReference>
<comment type="caution">
    <text evidence="5">Lacks conserved residue(s) required for the propagation of feature annotation.</text>
</comment>
<name>A0A4R2LDH5_9GAMM</name>
<dbReference type="SUPFAM" id="SSF55729">
    <property type="entry name" value="Acyl-CoA N-acyltransferases (Nat)"/>
    <property type="match status" value="1"/>
</dbReference>
<feature type="active site" description="Proton donor" evidence="5">
    <location>
        <position position="122"/>
    </location>
</feature>
<proteinExistence type="inferred from homology"/>
<dbReference type="InterPro" id="IPR006464">
    <property type="entry name" value="AcTrfase_RimI/Ard1"/>
</dbReference>
<keyword evidence="3 5" id="KW-0808">Transferase</keyword>
<dbReference type="EC" id="2.3.1.266" evidence="5"/>
<gene>
    <name evidence="5" type="primary">rimI</name>
    <name evidence="7" type="ORF">EV699_11199</name>
</gene>
<protein>
    <recommendedName>
        <fullName evidence="5">[Ribosomal protein bS18]-alanine N-acetyltransferase</fullName>
        <ecNumber evidence="5">2.3.1.266</ecNumber>
    </recommendedName>
</protein>
<dbReference type="InterPro" id="IPR050680">
    <property type="entry name" value="YpeA/RimI_acetyltransf"/>
</dbReference>
<comment type="catalytic activity">
    <reaction evidence="5">
        <text>N-terminal L-alanyl-[ribosomal protein bS18] + acetyl-CoA = N-terminal N(alpha)-acetyl-L-alanyl-[ribosomal protein bS18] + CoA + H(+)</text>
        <dbReference type="Rhea" id="RHEA:43756"/>
        <dbReference type="Rhea" id="RHEA-COMP:10676"/>
        <dbReference type="Rhea" id="RHEA-COMP:10677"/>
        <dbReference type="ChEBI" id="CHEBI:15378"/>
        <dbReference type="ChEBI" id="CHEBI:57287"/>
        <dbReference type="ChEBI" id="CHEBI:57288"/>
        <dbReference type="ChEBI" id="CHEBI:64718"/>
        <dbReference type="ChEBI" id="CHEBI:83683"/>
        <dbReference type="EC" id="2.3.1.266"/>
    </reaction>
</comment>
<evidence type="ECO:0000256" key="4">
    <source>
        <dbReference type="ARBA" id="ARBA00023315"/>
    </source>
</evidence>
<dbReference type="Pfam" id="PF00583">
    <property type="entry name" value="Acetyltransf_1"/>
    <property type="match status" value="1"/>
</dbReference>
<reference evidence="7 8" key="1">
    <citation type="submission" date="2019-03" db="EMBL/GenBank/DDBJ databases">
        <title>Genomic Encyclopedia of Type Strains, Phase IV (KMG-IV): sequencing the most valuable type-strain genomes for metagenomic binning, comparative biology and taxonomic classification.</title>
        <authorList>
            <person name="Goeker M."/>
        </authorList>
    </citation>
    <scope>NUCLEOTIDE SEQUENCE [LARGE SCALE GENOMIC DNA]</scope>
    <source>
        <strain evidence="7 8">DSM 25287</strain>
    </source>
</reference>
<dbReference type="NCBIfam" id="TIGR01575">
    <property type="entry name" value="rimI"/>
    <property type="match status" value="1"/>
</dbReference>
<keyword evidence="4 5" id="KW-0012">Acyltransferase</keyword>
<sequence>MSAAAEPRVRARPMRQDDVPAVMAIELAAYPFPWTAGIFRDCLKSGYHGLVLERGQQLIGYAMLSVAVDEGHLLNLCIDPAQQGCGHGRHLLGEAIVLARRFGVETLFLEVRPSNPHAIALYRSVGFCEVGVRRGYYPAARGREDALVMALTLLPEDGGFRP</sequence>
<dbReference type="Gene3D" id="3.40.630.30">
    <property type="match status" value="1"/>
</dbReference>
<dbReference type="PANTHER" id="PTHR43420">
    <property type="entry name" value="ACETYLTRANSFERASE"/>
    <property type="match status" value="1"/>
</dbReference>
<dbReference type="OrthoDB" id="9796919at2"/>
<dbReference type="InterPro" id="IPR000182">
    <property type="entry name" value="GNAT_dom"/>
</dbReference>
<comment type="caution">
    <text evidence="7">The sequence shown here is derived from an EMBL/GenBank/DDBJ whole genome shotgun (WGS) entry which is preliminary data.</text>
</comment>
<evidence type="ECO:0000256" key="1">
    <source>
        <dbReference type="ARBA" id="ARBA00005395"/>
    </source>
</evidence>